<dbReference type="GO" id="GO:0005777">
    <property type="term" value="C:peroxisome"/>
    <property type="evidence" value="ECO:0000318"/>
    <property type="project" value="GO_Central"/>
</dbReference>
<evidence type="ECO:0000256" key="12">
    <source>
        <dbReference type="ARBA" id="ARBA00023140"/>
    </source>
</evidence>
<evidence type="ECO:0000256" key="7">
    <source>
        <dbReference type="ARBA" id="ARBA00022827"/>
    </source>
</evidence>
<protein>
    <recommendedName>
        <fullName evidence="13">Acyl-coenzyme A oxidase</fullName>
    </recommendedName>
</protein>
<dbReference type="InterPro" id="IPR002655">
    <property type="entry name" value="Acyl-CoA_oxidase_C"/>
</dbReference>
<dbReference type="FunFam" id="1.10.540.10:FF:000006">
    <property type="entry name" value="Acyl-coenzyme A oxidase"/>
    <property type="match status" value="1"/>
</dbReference>
<keyword evidence="6" id="KW-0547">Nucleotide-binding</keyword>
<dbReference type="EMBL" id="DS469674">
    <property type="protein sequence ID" value="EDO36279.1"/>
    <property type="molecule type" value="Genomic_DNA"/>
</dbReference>
<dbReference type="InterPro" id="IPR046373">
    <property type="entry name" value="Acyl-CoA_Oxase/DH_mid-dom_sf"/>
</dbReference>
<dbReference type="InParanoid" id="A7SJ50"/>
<dbReference type="SUPFAM" id="SSF47203">
    <property type="entry name" value="Acyl-CoA dehydrogenase C-terminal domain-like"/>
    <property type="match status" value="2"/>
</dbReference>
<dbReference type="PANTHER" id="PTHR10909:SF250">
    <property type="entry name" value="PEROXISOMAL ACYL-COENZYME A OXIDASE 1"/>
    <property type="match status" value="1"/>
</dbReference>
<dbReference type="OMA" id="AHAQYMV"/>
<evidence type="ECO:0000256" key="15">
    <source>
        <dbReference type="PIRSR" id="PIRSR000168-2"/>
    </source>
</evidence>
<keyword evidence="9" id="KW-0067">ATP-binding</keyword>
<proteinExistence type="inferred from homology"/>
<evidence type="ECO:0000259" key="17">
    <source>
        <dbReference type="Pfam" id="PF01756"/>
    </source>
</evidence>
<dbReference type="Proteomes" id="UP000001593">
    <property type="component" value="Unassembled WGS sequence"/>
</dbReference>
<accession>A7SJ50</accession>
<feature type="binding site" evidence="15">
    <location>
        <position position="137"/>
    </location>
    <ligand>
        <name>FAD</name>
        <dbReference type="ChEBI" id="CHEBI:57692"/>
    </ligand>
</feature>
<feature type="domain" description="Acyl-CoA oxidase C-terminal" evidence="17">
    <location>
        <begin position="478"/>
        <end position="656"/>
    </location>
</feature>
<feature type="domain" description="Acyl-coenzyme A oxidase N-terminal" evidence="18">
    <location>
        <begin position="15"/>
        <end position="131"/>
    </location>
</feature>
<keyword evidence="7 13" id="KW-0274">FAD</keyword>
<evidence type="ECO:0000256" key="4">
    <source>
        <dbReference type="ARBA" id="ARBA00006288"/>
    </source>
</evidence>
<keyword evidence="21" id="KW-1185">Reference proteome</keyword>
<dbReference type="InterPro" id="IPR036250">
    <property type="entry name" value="AcylCo_DH-like_C"/>
</dbReference>
<evidence type="ECO:0000256" key="10">
    <source>
        <dbReference type="ARBA" id="ARBA00023002"/>
    </source>
</evidence>
<dbReference type="FunFam" id="1.20.140.10:FF:000005">
    <property type="entry name" value="Acyl-coenzyme A oxidase"/>
    <property type="match status" value="1"/>
</dbReference>
<dbReference type="STRING" id="45351.A7SJ50"/>
<dbReference type="Pfam" id="PF01756">
    <property type="entry name" value="ACOX"/>
    <property type="match status" value="1"/>
</dbReference>
<dbReference type="Gene3D" id="1.10.540.10">
    <property type="entry name" value="Acyl-CoA dehydrogenase/oxidase, N-terminal domain"/>
    <property type="match status" value="1"/>
</dbReference>
<dbReference type="PIRSF" id="PIRSF000168">
    <property type="entry name" value="Acyl-CoA_oxidase"/>
    <property type="match status" value="1"/>
</dbReference>
<evidence type="ECO:0000256" key="9">
    <source>
        <dbReference type="ARBA" id="ARBA00022840"/>
    </source>
</evidence>
<dbReference type="InterPro" id="IPR012258">
    <property type="entry name" value="Acyl-CoA_oxidase"/>
</dbReference>
<comment type="similarity">
    <text evidence="4 13">Belongs to the acyl-CoA oxidase family.</text>
</comment>
<evidence type="ECO:0000256" key="1">
    <source>
        <dbReference type="ARBA" id="ARBA00001974"/>
    </source>
</evidence>
<keyword evidence="8" id="KW-0276">Fatty acid metabolism</keyword>
<dbReference type="InterPro" id="IPR009100">
    <property type="entry name" value="AcylCoA_DH/oxidase_NM_dom_sf"/>
</dbReference>
<feature type="domain" description="Acyl-CoA oxidase C-alpha1" evidence="19">
    <location>
        <begin position="278"/>
        <end position="439"/>
    </location>
</feature>
<comment type="pathway">
    <text evidence="3">Lipid metabolism; peroxisomal fatty acid beta-oxidation.</text>
</comment>
<dbReference type="Gene3D" id="2.40.110.10">
    <property type="entry name" value="Butyryl-CoA Dehydrogenase, subunit A, domain 2"/>
    <property type="match status" value="1"/>
</dbReference>
<keyword evidence="5 13" id="KW-0285">Flavoprotein</keyword>
<dbReference type="InterPro" id="IPR029320">
    <property type="entry name" value="Acyl-CoA_ox_N"/>
</dbReference>
<comment type="cofactor">
    <cofactor evidence="1">
        <name>FAD</name>
        <dbReference type="ChEBI" id="CHEBI:57692"/>
    </cofactor>
</comment>
<dbReference type="Gene3D" id="1.20.140.10">
    <property type="entry name" value="Butyryl-CoA Dehydrogenase, subunit A, domain 3"/>
    <property type="match status" value="2"/>
</dbReference>
<dbReference type="GO" id="GO:0050660">
    <property type="term" value="F:flavin adenine dinucleotide binding"/>
    <property type="evidence" value="ECO:0000318"/>
    <property type="project" value="GO_Central"/>
</dbReference>
<evidence type="ECO:0000256" key="16">
    <source>
        <dbReference type="SAM" id="MobiDB-lite"/>
    </source>
</evidence>
<dbReference type="SUPFAM" id="SSF56645">
    <property type="entry name" value="Acyl-CoA dehydrogenase NM domain-like"/>
    <property type="match status" value="1"/>
</dbReference>
<evidence type="ECO:0000256" key="8">
    <source>
        <dbReference type="ARBA" id="ARBA00022832"/>
    </source>
</evidence>
<comment type="subcellular location">
    <subcellularLocation>
        <location evidence="2">Peroxisome</location>
    </subcellularLocation>
</comment>
<evidence type="ECO:0000313" key="21">
    <source>
        <dbReference type="Proteomes" id="UP000001593"/>
    </source>
</evidence>
<dbReference type="InterPro" id="IPR055060">
    <property type="entry name" value="ACOX_C_alpha1"/>
</dbReference>
<dbReference type="AlphaFoldDB" id="A7SJ50"/>
<keyword evidence="12" id="KW-0576">Peroxisome</keyword>
<dbReference type="GO" id="GO:0005504">
    <property type="term" value="F:fatty acid binding"/>
    <property type="evidence" value="ECO:0000318"/>
    <property type="project" value="GO_Central"/>
</dbReference>
<evidence type="ECO:0000259" key="19">
    <source>
        <dbReference type="Pfam" id="PF22924"/>
    </source>
</evidence>
<evidence type="ECO:0000256" key="11">
    <source>
        <dbReference type="ARBA" id="ARBA00023098"/>
    </source>
</evidence>
<feature type="region of interest" description="Disordered" evidence="16">
    <location>
        <begin position="640"/>
        <end position="661"/>
    </location>
</feature>
<dbReference type="GO" id="GO:0005524">
    <property type="term" value="F:ATP binding"/>
    <property type="evidence" value="ECO:0007669"/>
    <property type="project" value="UniProtKB-KW"/>
</dbReference>
<dbReference type="PANTHER" id="PTHR10909">
    <property type="entry name" value="ELECTRON TRANSPORT OXIDOREDUCTASE"/>
    <property type="match status" value="1"/>
</dbReference>
<evidence type="ECO:0000313" key="20">
    <source>
        <dbReference type="EMBL" id="EDO36279.1"/>
    </source>
</evidence>
<evidence type="ECO:0000256" key="5">
    <source>
        <dbReference type="ARBA" id="ARBA00022630"/>
    </source>
</evidence>
<dbReference type="eggNOG" id="KOG0136">
    <property type="taxonomic scope" value="Eukaryota"/>
</dbReference>
<dbReference type="OrthoDB" id="538336at2759"/>
<feature type="active site" description="Proton acceptor" evidence="14">
    <location>
        <position position="424"/>
    </location>
</feature>
<dbReference type="Pfam" id="PF22924">
    <property type="entry name" value="ACOX_C_alpha1"/>
    <property type="match status" value="1"/>
</dbReference>
<evidence type="ECO:0000256" key="2">
    <source>
        <dbReference type="ARBA" id="ARBA00004275"/>
    </source>
</evidence>
<reference evidence="20 21" key="1">
    <citation type="journal article" date="2007" name="Science">
        <title>Sea anemone genome reveals ancestral eumetazoan gene repertoire and genomic organization.</title>
        <authorList>
            <person name="Putnam N.H."/>
            <person name="Srivastava M."/>
            <person name="Hellsten U."/>
            <person name="Dirks B."/>
            <person name="Chapman J."/>
            <person name="Salamov A."/>
            <person name="Terry A."/>
            <person name="Shapiro H."/>
            <person name="Lindquist E."/>
            <person name="Kapitonov V.V."/>
            <person name="Jurka J."/>
            <person name="Genikhovich G."/>
            <person name="Grigoriev I.V."/>
            <person name="Lucas S.M."/>
            <person name="Steele R.E."/>
            <person name="Finnerty J.R."/>
            <person name="Technau U."/>
            <person name="Martindale M.Q."/>
            <person name="Rokhsar D.S."/>
        </authorList>
    </citation>
    <scope>NUCLEOTIDE SEQUENCE [LARGE SCALE GENOMIC DNA]</scope>
    <source>
        <strain evidence="21">CH2 X CH6</strain>
    </source>
</reference>
<dbReference type="KEGG" id="nve:5507723"/>
<keyword evidence="11" id="KW-0443">Lipid metabolism</keyword>
<sequence>MNPDIARERSKASFDIQELTYFLDGGKEKTSRRRYLESLLSNDPVFEKDQDWFYGREGSYENSLRKGVHFIDIVRTHKITDKYELQVLERAIGYPLPTLLNDLMFIPTIKTLGTKRQQEKWIPLAKSYQILGTYAQTEMGHGTFIRAIETTATYDTTTQEFVLHSPSLTAAKWWPGSLGHTCSHAIVLAQLYIGKKSYGIQFFMLQIRDPVTRRPTPGVKLGDIGPKGSFLINSQENGYLLLDHVRVPRDHMLSALAEVMADGTFVKSSNEDADKVLYSIMLYVRSTIPQDAYFIASRAITIAVRYSAVRRQSELKPGQGELQILDYSTQQDKLLPSLATAYAYKFASDRIRIEYERANTKWTTGDFSNLPELHVLTSAMKAYTTSGARLLADTCRLGCGGHGFSMFSLLTELFAVASAACTYEGENTVLYLQVARFLLKCVSKARLEPRLPPSVSYLLDESTRDWRCTCSSPRQLDSQTQLRIYKARASRLINMTADKMQADVILGMDPVDSWNKNSVDLVRCAKAHSSYLIVQFFLDALSQSNSSREIASVLKSQSDLYALYGIVEDSGSFMECGVLTVNQIAMIRDQVYSLYQIIRPDAVALVDAFDYSDFVLNSALGRYDGQVYQRLFELAQKSPLNKSPVQPSAKKYLPQLHKSKL</sequence>
<evidence type="ECO:0000256" key="13">
    <source>
        <dbReference type="PIRNR" id="PIRNR000168"/>
    </source>
</evidence>
<feature type="binding site" evidence="15">
    <location>
        <position position="176"/>
    </location>
    <ligand>
        <name>FAD</name>
        <dbReference type="ChEBI" id="CHEBI:57692"/>
    </ligand>
</feature>
<gene>
    <name evidence="20" type="ORF">NEMVEDRAFT_v1g235541</name>
</gene>
<keyword evidence="10" id="KW-0560">Oxidoreductase</keyword>
<name>A7SJ50_NEMVE</name>
<evidence type="ECO:0000256" key="3">
    <source>
        <dbReference type="ARBA" id="ARBA00004846"/>
    </source>
</evidence>
<dbReference type="GO" id="GO:0071949">
    <property type="term" value="F:FAD binding"/>
    <property type="evidence" value="ECO:0007669"/>
    <property type="project" value="InterPro"/>
</dbReference>
<evidence type="ECO:0000256" key="6">
    <source>
        <dbReference type="ARBA" id="ARBA00022741"/>
    </source>
</evidence>
<dbReference type="FunFam" id="2.40.110.10:FF:000003">
    <property type="entry name" value="Acyl-coenzyme A oxidase"/>
    <property type="match status" value="1"/>
</dbReference>
<dbReference type="Pfam" id="PF14749">
    <property type="entry name" value="Acyl-CoA_ox_N"/>
    <property type="match status" value="1"/>
</dbReference>
<evidence type="ECO:0000256" key="14">
    <source>
        <dbReference type="PIRSR" id="PIRSR000168-1"/>
    </source>
</evidence>
<evidence type="ECO:0000259" key="18">
    <source>
        <dbReference type="Pfam" id="PF14749"/>
    </source>
</evidence>
<organism evidence="20 21">
    <name type="scientific">Nematostella vectensis</name>
    <name type="common">Starlet sea anemone</name>
    <dbReference type="NCBI Taxonomy" id="45351"/>
    <lineage>
        <taxon>Eukaryota</taxon>
        <taxon>Metazoa</taxon>
        <taxon>Cnidaria</taxon>
        <taxon>Anthozoa</taxon>
        <taxon>Hexacorallia</taxon>
        <taxon>Actiniaria</taxon>
        <taxon>Edwardsiidae</taxon>
        <taxon>Nematostella</taxon>
    </lineage>
</organism>
<dbReference type="FunFam" id="1.20.140.10:FF:000013">
    <property type="entry name" value="Acyl-coenzyme A oxidase"/>
    <property type="match status" value="1"/>
</dbReference>
<dbReference type="InterPro" id="IPR037069">
    <property type="entry name" value="AcylCoA_DH/ox_N_sf"/>
</dbReference>
<dbReference type="PhylomeDB" id="A7SJ50"/>
<dbReference type="GO" id="GO:0033540">
    <property type="term" value="P:fatty acid beta-oxidation using acyl-CoA oxidase"/>
    <property type="evidence" value="ECO:0000318"/>
    <property type="project" value="GO_Central"/>
</dbReference>
<dbReference type="GO" id="GO:0003997">
    <property type="term" value="F:acyl-CoA oxidase activity"/>
    <property type="evidence" value="ECO:0000318"/>
    <property type="project" value="GO_Central"/>
</dbReference>
<dbReference type="HOGENOM" id="CLU_014629_3_1_1"/>